<proteinExistence type="predicted"/>
<dbReference type="Proteomes" id="UP000199012">
    <property type="component" value="Unassembled WGS sequence"/>
</dbReference>
<dbReference type="EMBL" id="FOKA01000003">
    <property type="protein sequence ID" value="SFA91693.1"/>
    <property type="molecule type" value="Genomic_DNA"/>
</dbReference>
<evidence type="ECO:0000256" key="1">
    <source>
        <dbReference type="SAM" id="MobiDB-lite"/>
    </source>
</evidence>
<dbReference type="GO" id="GO:0003676">
    <property type="term" value="F:nucleic acid binding"/>
    <property type="evidence" value="ECO:0007669"/>
    <property type="project" value="InterPro"/>
</dbReference>
<feature type="region of interest" description="Disordered" evidence="1">
    <location>
        <begin position="469"/>
        <end position="493"/>
    </location>
</feature>
<dbReference type="SMART" id="SM00507">
    <property type="entry name" value="HNHc"/>
    <property type="match status" value="1"/>
</dbReference>
<evidence type="ECO:0000259" key="2">
    <source>
        <dbReference type="SMART" id="SM00507"/>
    </source>
</evidence>
<dbReference type="STRING" id="988821.SAMN05421867_103206"/>
<keyword evidence="4" id="KW-1185">Reference proteome</keyword>
<accession>A0A1I0WUR2</accession>
<dbReference type="GO" id="GO:0008270">
    <property type="term" value="F:zinc ion binding"/>
    <property type="evidence" value="ECO:0007669"/>
    <property type="project" value="InterPro"/>
</dbReference>
<sequence length="531" mass="54693">MRARQAVLAVRLDAQERARQADAGVPAARRGRGVAAQVGLARRCSPHQGQVLLGAATAWTEMPATSRALAAGAVDEWSAVLLARETACLQVMDRARVDELVCGDLTGLEGQGPRRLVAAARRHAAGIDPGALVRRARRAAGDRTVTLRPAPDTMTYLTALLPVAQGVAALAALQRHADGLRAGGDTRGRGQVMADTLVERLTGQVTAERVPVCLNVVLPATALTGGAEAGLLLEGGTVLPAPLAHDLVLTAAGSGTSTDQQAAGATAEGDPASAWVRRLYADPGGTLIASTSSSRLHPDALATLVRARDGGICRTPWCDAPVRHTDHVIPAADGGPTDLPNAQGLCVACNHAKQTPGWSQHLVPTATGHTVTTTTPWGMSATSTAPRALLPEALPAAVEQPTWGEPPIVAARPALPPSLLPEPLPPEPGPALVLPRSAPPVPLLPASVLPGAPARGRGAFEASVVRAHRRRRPTGRVRRRRGRPGPRPGMRDAAVHLSTPSAVERCLRALVGDLIGEGTGGRGSSRGAEGG</sequence>
<keyword evidence="3" id="KW-0540">Nuclease</keyword>
<protein>
    <submittedName>
        <fullName evidence="3">HNH endonuclease</fullName>
    </submittedName>
</protein>
<dbReference type="Pfam" id="PF01844">
    <property type="entry name" value="HNH"/>
    <property type="match status" value="1"/>
</dbReference>
<dbReference type="RefSeq" id="WP_239078619.1">
    <property type="nucleotide sequence ID" value="NZ_BONM01000002.1"/>
</dbReference>
<evidence type="ECO:0000313" key="4">
    <source>
        <dbReference type="Proteomes" id="UP000199012"/>
    </source>
</evidence>
<evidence type="ECO:0000313" key="3">
    <source>
        <dbReference type="EMBL" id="SFA91693.1"/>
    </source>
</evidence>
<gene>
    <name evidence="3" type="ORF">SAMN05421867_103206</name>
</gene>
<name>A0A1I0WUR2_9CELL</name>
<keyword evidence="3" id="KW-0378">Hydrolase</keyword>
<dbReference type="CDD" id="cd00085">
    <property type="entry name" value="HNHc"/>
    <property type="match status" value="1"/>
</dbReference>
<dbReference type="GO" id="GO:0004519">
    <property type="term" value="F:endonuclease activity"/>
    <property type="evidence" value="ECO:0007669"/>
    <property type="project" value="UniProtKB-KW"/>
</dbReference>
<feature type="domain" description="HNH nuclease" evidence="2">
    <location>
        <begin position="300"/>
        <end position="351"/>
    </location>
</feature>
<dbReference type="Gene3D" id="1.10.30.50">
    <property type="match status" value="1"/>
</dbReference>
<feature type="compositionally biased region" description="Basic residues" evidence="1">
    <location>
        <begin position="469"/>
        <end position="484"/>
    </location>
</feature>
<dbReference type="AlphaFoldDB" id="A0A1I0WUR2"/>
<organism evidence="3 4">
    <name type="scientific">Cellulomonas marina</name>
    <dbReference type="NCBI Taxonomy" id="988821"/>
    <lineage>
        <taxon>Bacteria</taxon>
        <taxon>Bacillati</taxon>
        <taxon>Actinomycetota</taxon>
        <taxon>Actinomycetes</taxon>
        <taxon>Micrococcales</taxon>
        <taxon>Cellulomonadaceae</taxon>
        <taxon>Cellulomonas</taxon>
    </lineage>
</organism>
<keyword evidence="3" id="KW-0255">Endonuclease</keyword>
<dbReference type="InterPro" id="IPR002711">
    <property type="entry name" value="HNH"/>
</dbReference>
<dbReference type="InterPro" id="IPR003615">
    <property type="entry name" value="HNH_nuc"/>
</dbReference>
<reference evidence="3 4" key="1">
    <citation type="submission" date="2016-10" db="EMBL/GenBank/DDBJ databases">
        <authorList>
            <person name="de Groot N.N."/>
        </authorList>
    </citation>
    <scope>NUCLEOTIDE SEQUENCE [LARGE SCALE GENOMIC DNA]</scope>
    <source>
        <strain evidence="3 4">CGMCC 4.6945</strain>
    </source>
</reference>